<sequence>MADQTYPKQQYSVEYFAKKHRITPLQAEMILRRAGGSRAAANEEAIKFKTALRLPFRIDGRSHERRPSQSR</sequence>
<accession>A0A2S9IW16</accession>
<evidence type="ECO:0000313" key="2">
    <source>
        <dbReference type="Proteomes" id="UP000239434"/>
    </source>
</evidence>
<dbReference type="EMBL" id="PVBR01000003">
    <property type="protein sequence ID" value="PRD44708.1"/>
    <property type="molecule type" value="Genomic_DNA"/>
</dbReference>
<dbReference type="AlphaFoldDB" id="A0A2S9IW16"/>
<keyword evidence="2" id="KW-1185">Reference proteome</keyword>
<proteinExistence type="predicted"/>
<dbReference type="Proteomes" id="UP000239434">
    <property type="component" value="Unassembled WGS sequence"/>
</dbReference>
<gene>
    <name evidence="1" type="ORF">C5748_04750</name>
</gene>
<comment type="caution">
    <text evidence="1">The sequence shown here is derived from an EMBL/GenBank/DDBJ whole genome shotgun (WGS) entry which is preliminary data.</text>
</comment>
<evidence type="ECO:0000313" key="1">
    <source>
        <dbReference type="EMBL" id="PRD44708.1"/>
    </source>
</evidence>
<name>A0A2S9IW16_9HYPH</name>
<reference evidence="1 2" key="1">
    <citation type="submission" date="2018-02" db="EMBL/GenBank/DDBJ databases">
        <title>The draft genome of Phyllobacterium sp. 1N-3.</title>
        <authorList>
            <person name="Liu L."/>
            <person name="Li L."/>
            <person name="Zhang X."/>
            <person name="Wang T."/>
            <person name="Liang L."/>
        </authorList>
    </citation>
    <scope>NUCLEOTIDE SEQUENCE [LARGE SCALE GENOMIC DNA]</scope>
    <source>
        <strain evidence="1 2">1N-3</strain>
    </source>
</reference>
<evidence type="ECO:0008006" key="3">
    <source>
        <dbReference type="Google" id="ProtNLM"/>
    </source>
</evidence>
<protein>
    <recommendedName>
        <fullName evidence="3">DUF3606 domain-containing protein</fullName>
    </recommendedName>
</protein>
<organism evidence="1 2">
    <name type="scientific">Phyllobacterium phragmitis</name>
    <dbReference type="NCBI Taxonomy" id="2670329"/>
    <lineage>
        <taxon>Bacteria</taxon>
        <taxon>Pseudomonadati</taxon>
        <taxon>Pseudomonadota</taxon>
        <taxon>Alphaproteobacteria</taxon>
        <taxon>Hyphomicrobiales</taxon>
        <taxon>Phyllobacteriaceae</taxon>
        <taxon>Phyllobacterium</taxon>
    </lineage>
</organism>